<dbReference type="Proteomes" id="UP001054945">
    <property type="component" value="Unassembled WGS sequence"/>
</dbReference>
<dbReference type="EMBL" id="BPLR01003887">
    <property type="protein sequence ID" value="GIX89798.1"/>
    <property type="molecule type" value="Genomic_DNA"/>
</dbReference>
<evidence type="ECO:0000256" key="1">
    <source>
        <dbReference type="SAM" id="MobiDB-lite"/>
    </source>
</evidence>
<accession>A0AAV4NZM4</accession>
<protein>
    <submittedName>
        <fullName evidence="2">Uncharacterized protein</fullName>
    </submittedName>
</protein>
<name>A0AAV4NZM4_CAEEX</name>
<evidence type="ECO:0000313" key="3">
    <source>
        <dbReference type="Proteomes" id="UP001054945"/>
    </source>
</evidence>
<feature type="region of interest" description="Disordered" evidence="1">
    <location>
        <begin position="1"/>
        <end position="35"/>
    </location>
</feature>
<dbReference type="AlphaFoldDB" id="A0AAV4NZM4"/>
<reference evidence="2 3" key="1">
    <citation type="submission" date="2021-06" db="EMBL/GenBank/DDBJ databases">
        <title>Caerostris extrusa draft genome.</title>
        <authorList>
            <person name="Kono N."/>
            <person name="Arakawa K."/>
        </authorList>
    </citation>
    <scope>NUCLEOTIDE SEQUENCE [LARGE SCALE GENOMIC DNA]</scope>
</reference>
<feature type="compositionally biased region" description="Basic and acidic residues" evidence="1">
    <location>
        <begin position="1"/>
        <end position="12"/>
    </location>
</feature>
<feature type="region of interest" description="Disordered" evidence="1">
    <location>
        <begin position="47"/>
        <end position="75"/>
    </location>
</feature>
<comment type="caution">
    <text evidence="2">The sequence shown here is derived from an EMBL/GenBank/DDBJ whole genome shotgun (WGS) entry which is preliminary data.</text>
</comment>
<proteinExistence type="predicted"/>
<keyword evidence="3" id="KW-1185">Reference proteome</keyword>
<gene>
    <name evidence="2" type="ORF">CEXT_503251</name>
</gene>
<feature type="compositionally biased region" description="Pro residues" evidence="1">
    <location>
        <begin position="53"/>
        <end position="62"/>
    </location>
</feature>
<evidence type="ECO:0000313" key="2">
    <source>
        <dbReference type="EMBL" id="GIX89798.1"/>
    </source>
</evidence>
<organism evidence="2 3">
    <name type="scientific">Caerostris extrusa</name>
    <name type="common">Bark spider</name>
    <name type="synonym">Caerostris bankana</name>
    <dbReference type="NCBI Taxonomy" id="172846"/>
    <lineage>
        <taxon>Eukaryota</taxon>
        <taxon>Metazoa</taxon>
        <taxon>Ecdysozoa</taxon>
        <taxon>Arthropoda</taxon>
        <taxon>Chelicerata</taxon>
        <taxon>Arachnida</taxon>
        <taxon>Araneae</taxon>
        <taxon>Araneomorphae</taxon>
        <taxon>Entelegynae</taxon>
        <taxon>Araneoidea</taxon>
        <taxon>Araneidae</taxon>
        <taxon>Caerostris</taxon>
    </lineage>
</organism>
<sequence length="75" mass="8549">MSPKALRWESDQYKPPPTNAGDSIKVHPSHIPQRRRQLPEQMNSMPLHFRMAEPPPPLPPNLPGMTGPQQFRNTS</sequence>